<dbReference type="PANTHER" id="PTHR30586">
    <property type="entry name" value="ELECTRON TRANSPORT COMPLEX PROTEIN RNFE"/>
    <property type="match status" value="1"/>
</dbReference>
<keyword evidence="3 9" id="KW-0997">Cell inner membrane</keyword>
<keyword evidence="7 9" id="KW-1133">Transmembrane helix</keyword>
<keyword evidence="8 9" id="KW-0472">Membrane</keyword>
<sequence>MTNLSEKTTALVEDDIVHNPVETQIKQAEWKTIFAQGIWKNNPAIVQLLGLCPLLAVSSTATNALGLGLATMLVLICTNTVISLFRKQIPHEIRIPIYVMVIATTVTVVQLLMNAYTYTLYQSLGIFIPLIVTNCIVIGRAEAFASKNSLLHSLWDGLSMGCGMALSLTLLGAIREILGQGTIFEGIENLFGEQAKFLTFHIYQTDSSFLLFILPPGAFIGLGLLLALKNRIDNRRKI</sequence>
<dbReference type="PIRSF" id="PIRSF006102">
    <property type="entry name" value="NQR_DE"/>
    <property type="match status" value="1"/>
</dbReference>
<dbReference type="HAMAP" id="MF_00478">
    <property type="entry name" value="RsxE_RnfE"/>
    <property type="match status" value="1"/>
</dbReference>
<dbReference type="EC" id="7.-.-.-" evidence="9"/>
<comment type="caution">
    <text evidence="9">Lacks conserved residue(s) required for the propagation of feature annotation.</text>
</comment>
<name>A0A1V3J0M2_9PAST</name>
<evidence type="ECO:0000256" key="3">
    <source>
        <dbReference type="ARBA" id="ARBA00022519"/>
    </source>
</evidence>
<evidence type="ECO:0000256" key="6">
    <source>
        <dbReference type="ARBA" id="ARBA00022982"/>
    </source>
</evidence>
<evidence type="ECO:0000256" key="9">
    <source>
        <dbReference type="HAMAP-Rule" id="MF_00478"/>
    </source>
</evidence>
<dbReference type="Pfam" id="PF02508">
    <property type="entry name" value="Rnf-Nqr"/>
    <property type="match status" value="1"/>
</dbReference>
<dbReference type="NCBIfam" id="TIGR01948">
    <property type="entry name" value="rnfE"/>
    <property type="match status" value="1"/>
</dbReference>
<dbReference type="RefSeq" id="WP_077543148.1">
    <property type="nucleotide sequence ID" value="NZ_MLHN01000033.1"/>
</dbReference>
<comment type="function">
    <text evidence="9">Part of a membrane-bound complex that couples electron transfer with translocation of ions across the membrane.</text>
</comment>
<dbReference type="InterPro" id="IPR003667">
    <property type="entry name" value="NqrDE/RnfAE"/>
</dbReference>
<organism evidence="10 11">
    <name type="scientific">Rodentibacter genomosp. 1</name>
    <dbReference type="NCBI Taxonomy" id="1908264"/>
    <lineage>
        <taxon>Bacteria</taxon>
        <taxon>Pseudomonadati</taxon>
        <taxon>Pseudomonadota</taxon>
        <taxon>Gammaproteobacteria</taxon>
        <taxon>Pasteurellales</taxon>
        <taxon>Pasteurellaceae</taxon>
        <taxon>Rodentibacter</taxon>
    </lineage>
</organism>
<feature type="transmembrane region" description="Helical" evidence="9">
    <location>
        <begin position="124"/>
        <end position="141"/>
    </location>
</feature>
<evidence type="ECO:0000256" key="4">
    <source>
        <dbReference type="ARBA" id="ARBA00022692"/>
    </source>
</evidence>
<proteinExistence type="inferred from homology"/>
<evidence type="ECO:0000256" key="1">
    <source>
        <dbReference type="ARBA" id="ARBA00004127"/>
    </source>
</evidence>
<evidence type="ECO:0000313" key="11">
    <source>
        <dbReference type="Proteomes" id="UP000188481"/>
    </source>
</evidence>
<evidence type="ECO:0000256" key="8">
    <source>
        <dbReference type="ARBA" id="ARBA00023136"/>
    </source>
</evidence>
<dbReference type="AlphaFoldDB" id="A0A1V3J0M2"/>
<gene>
    <name evidence="9" type="primary">rnfE</name>
    <name evidence="10" type="ORF">BKK54_11045</name>
</gene>
<dbReference type="EMBL" id="MLHN01000033">
    <property type="protein sequence ID" value="OOF48382.1"/>
    <property type="molecule type" value="Genomic_DNA"/>
</dbReference>
<keyword evidence="2 9" id="KW-0813">Transport</keyword>
<evidence type="ECO:0000256" key="7">
    <source>
        <dbReference type="ARBA" id="ARBA00022989"/>
    </source>
</evidence>
<dbReference type="NCBIfam" id="NF009070">
    <property type="entry name" value="PRK12405.1"/>
    <property type="match status" value="1"/>
</dbReference>
<reference evidence="10 11" key="1">
    <citation type="submission" date="2016-10" db="EMBL/GenBank/DDBJ databases">
        <title>Rodentibacter gen. nov. and new species.</title>
        <authorList>
            <person name="Christensen H."/>
        </authorList>
    </citation>
    <scope>NUCLEOTIDE SEQUENCE [LARGE SCALE GENOMIC DNA]</scope>
    <source>
        <strain evidence="11">ppn416</strain>
    </source>
</reference>
<comment type="subcellular location">
    <subcellularLocation>
        <location evidence="9">Cell inner membrane</location>
        <topology evidence="9">Multi-pass membrane protein</topology>
    </subcellularLocation>
    <subcellularLocation>
        <location evidence="1">Endomembrane system</location>
        <topology evidence="1">Multi-pass membrane protein</topology>
    </subcellularLocation>
</comment>
<protein>
    <recommendedName>
        <fullName evidence="9">Ion-translocating oxidoreductase complex subunit E</fullName>
        <ecNumber evidence="9">7.-.-.-</ecNumber>
    </recommendedName>
    <alternativeName>
        <fullName evidence="9">Rnf electron transport complex subunit E</fullName>
    </alternativeName>
</protein>
<keyword evidence="11" id="KW-1185">Reference proteome</keyword>
<evidence type="ECO:0000313" key="10">
    <source>
        <dbReference type="EMBL" id="OOF48382.1"/>
    </source>
</evidence>
<accession>A0A1V3J0M2</accession>
<dbReference type="GO" id="GO:0005886">
    <property type="term" value="C:plasma membrane"/>
    <property type="evidence" value="ECO:0007669"/>
    <property type="project" value="UniProtKB-SubCell"/>
</dbReference>
<dbReference type="STRING" id="1908264.BKK54_11045"/>
<feature type="transmembrane region" description="Helical" evidence="9">
    <location>
        <begin position="97"/>
        <end position="118"/>
    </location>
</feature>
<comment type="subunit">
    <text evidence="9">The complex is composed of six subunits: RnfA, RnfB, RnfC, RnfD, RnfE and RnfG.</text>
</comment>
<comment type="similarity">
    <text evidence="9">Belongs to the NqrDE/RnfAE family.</text>
</comment>
<feature type="transmembrane region" description="Helical" evidence="9">
    <location>
        <begin position="209"/>
        <end position="228"/>
    </location>
</feature>
<evidence type="ECO:0000256" key="2">
    <source>
        <dbReference type="ARBA" id="ARBA00022448"/>
    </source>
</evidence>
<dbReference type="GO" id="GO:0022900">
    <property type="term" value="P:electron transport chain"/>
    <property type="evidence" value="ECO:0007669"/>
    <property type="project" value="UniProtKB-UniRule"/>
</dbReference>
<feature type="transmembrane region" description="Helical" evidence="9">
    <location>
        <begin position="64"/>
        <end position="85"/>
    </location>
</feature>
<evidence type="ECO:0000256" key="5">
    <source>
        <dbReference type="ARBA" id="ARBA00022967"/>
    </source>
</evidence>
<keyword evidence="5 9" id="KW-1278">Translocase</keyword>
<dbReference type="PANTHER" id="PTHR30586:SF0">
    <property type="entry name" value="ION-TRANSLOCATING OXIDOREDUCTASE COMPLEX SUBUNIT E"/>
    <property type="match status" value="1"/>
</dbReference>
<keyword evidence="6 9" id="KW-0249">Electron transport</keyword>
<keyword evidence="4 9" id="KW-0812">Transmembrane</keyword>
<dbReference type="GO" id="GO:0012505">
    <property type="term" value="C:endomembrane system"/>
    <property type="evidence" value="ECO:0007669"/>
    <property type="project" value="UniProtKB-SubCell"/>
</dbReference>
<dbReference type="InterPro" id="IPR010968">
    <property type="entry name" value="RnfE"/>
</dbReference>
<comment type="caution">
    <text evidence="10">The sequence shown here is derived from an EMBL/GenBank/DDBJ whole genome shotgun (WGS) entry which is preliminary data.</text>
</comment>
<dbReference type="Proteomes" id="UP000188481">
    <property type="component" value="Unassembled WGS sequence"/>
</dbReference>
<keyword evidence="9" id="KW-1003">Cell membrane</keyword>